<name>A0A0M0LRX1_9EUKA</name>
<keyword evidence="2" id="KW-0238">DNA-binding</keyword>
<evidence type="ECO:0000259" key="6">
    <source>
        <dbReference type="Pfam" id="PF09734"/>
    </source>
</evidence>
<evidence type="ECO:0000259" key="7">
    <source>
        <dbReference type="Pfam" id="PF17682"/>
    </source>
</evidence>
<gene>
    <name evidence="8" type="ORF">Ctob_013247</name>
</gene>
<proteinExistence type="predicted"/>
<dbReference type="OrthoDB" id="5598268at2759"/>
<accession>A0A0M0LRX1</accession>
<dbReference type="EMBL" id="JWZX01000095">
    <property type="protein sequence ID" value="KOO53736.1"/>
    <property type="molecule type" value="Genomic_DNA"/>
</dbReference>
<evidence type="ECO:0000256" key="4">
    <source>
        <dbReference type="ARBA" id="ARBA00023242"/>
    </source>
</evidence>
<protein>
    <submittedName>
        <fullName evidence="8">General transcription factor 3c polypeptide 5</fullName>
    </submittedName>
</protein>
<dbReference type="Proteomes" id="UP000037460">
    <property type="component" value="Unassembled WGS sequence"/>
</dbReference>
<feature type="region of interest" description="Disordered" evidence="5">
    <location>
        <begin position="181"/>
        <end position="216"/>
    </location>
</feature>
<dbReference type="GO" id="GO:0001002">
    <property type="term" value="F:RNA polymerase III type 1 promoter sequence-specific DNA binding"/>
    <property type="evidence" value="ECO:0007669"/>
    <property type="project" value="TreeGrafter"/>
</dbReference>
<dbReference type="InterPro" id="IPR019136">
    <property type="entry name" value="TF_IIIC_su-5_HTH"/>
</dbReference>
<comment type="caution">
    <text evidence="8">The sequence shown here is derived from an EMBL/GenBank/DDBJ whole genome shotgun (WGS) entry which is preliminary data.</text>
</comment>
<evidence type="ECO:0000256" key="1">
    <source>
        <dbReference type="ARBA" id="ARBA00004123"/>
    </source>
</evidence>
<dbReference type="InterPro" id="IPR040454">
    <property type="entry name" value="TF_IIIC_Tfc1/Sfc1"/>
</dbReference>
<evidence type="ECO:0000256" key="3">
    <source>
        <dbReference type="ARBA" id="ARBA00023163"/>
    </source>
</evidence>
<dbReference type="GO" id="GO:0006384">
    <property type="term" value="P:transcription initiation at RNA polymerase III promoter"/>
    <property type="evidence" value="ECO:0007669"/>
    <property type="project" value="InterPro"/>
</dbReference>
<dbReference type="InterPro" id="IPR041499">
    <property type="entry name" value="Tfc1/Sfc1_N"/>
</dbReference>
<evidence type="ECO:0000256" key="5">
    <source>
        <dbReference type="SAM" id="MobiDB-lite"/>
    </source>
</evidence>
<keyword evidence="9" id="KW-1185">Reference proteome</keyword>
<dbReference type="GO" id="GO:0000127">
    <property type="term" value="C:transcription factor TFIIIC complex"/>
    <property type="evidence" value="ECO:0007669"/>
    <property type="project" value="InterPro"/>
</dbReference>
<keyword evidence="3" id="KW-0804">Transcription</keyword>
<feature type="domain" description="Transcription factor IIIC subunit 5 HTH" evidence="6">
    <location>
        <begin position="155"/>
        <end position="329"/>
    </location>
</feature>
<feature type="domain" description="Transcription factor IIIC subunit Tfc1/Sfc1 triple barrel" evidence="7">
    <location>
        <begin position="21"/>
        <end position="118"/>
    </location>
</feature>
<dbReference type="Pfam" id="PF09734">
    <property type="entry name" value="Tau95"/>
    <property type="match status" value="1"/>
</dbReference>
<evidence type="ECO:0000313" key="8">
    <source>
        <dbReference type="EMBL" id="KOO53736.1"/>
    </source>
</evidence>
<dbReference type="Gene3D" id="3.30.200.160">
    <property type="entry name" value="TFIIIC, subcomplex tauA, subunit Sfc1, barrel domain"/>
    <property type="match status" value="1"/>
</dbReference>
<evidence type="ECO:0000313" key="9">
    <source>
        <dbReference type="Proteomes" id="UP000037460"/>
    </source>
</evidence>
<dbReference type="InterPro" id="IPR042536">
    <property type="entry name" value="TFIIIC_tauA_Sfc1"/>
</dbReference>
<sequence length="330" mass="35856">MAAPVEDGAVRLRVPSRPLLAVEHPCYVVNAERGMRMLGGLPAIARASASNSDCMECFLRPDDPLSHPLFGVLAPTPGFLLKVTRRPGSTTAGEAITAEVIGTVASSYRFEGLADYQYVSDGAVRAALDVSPRAANEPFDLVESLRPLEAHALRIPPALFSMYDTPLEYLPRSQRANVRVGTQGAPEASSAVTSAPHAKAASTRAAGAGGPIPPRRRRAQAGRAVPMHFGQRVEFGTDPTPLAPPEAIARTIDPHDELFVAMKAKFALRPIWSRQALRASLPSALYLTEERLRFRLPQLAYYFASGPWRMCWIAFGYDPRASPDARIYQL</sequence>
<organism evidence="8 9">
    <name type="scientific">Chrysochromulina tobinii</name>
    <dbReference type="NCBI Taxonomy" id="1460289"/>
    <lineage>
        <taxon>Eukaryota</taxon>
        <taxon>Haptista</taxon>
        <taxon>Haptophyta</taxon>
        <taxon>Prymnesiophyceae</taxon>
        <taxon>Prymnesiales</taxon>
        <taxon>Chrysochromulinaceae</taxon>
        <taxon>Chrysochromulina</taxon>
    </lineage>
</organism>
<reference evidence="9" key="1">
    <citation type="journal article" date="2015" name="PLoS Genet.">
        <title>Genome Sequence and Transcriptome Analyses of Chrysochromulina tobin: Metabolic Tools for Enhanced Algal Fitness in the Prominent Order Prymnesiales (Haptophyceae).</title>
        <authorList>
            <person name="Hovde B.T."/>
            <person name="Deodato C.R."/>
            <person name="Hunsperger H.M."/>
            <person name="Ryken S.A."/>
            <person name="Yost W."/>
            <person name="Jha R.K."/>
            <person name="Patterson J."/>
            <person name="Monnat R.J. Jr."/>
            <person name="Barlow S.B."/>
            <person name="Starkenburg S.R."/>
            <person name="Cattolico R.A."/>
        </authorList>
    </citation>
    <scope>NUCLEOTIDE SEQUENCE</scope>
    <source>
        <strain evidence="9">CCMP291</strain>
    </source>
</reference>
<dbReference type="GO" id="GO:0005634">
    <property type="term" value="C:nucleus"/>
    <property type="evidence" value="ECO:0007669"/>
    <property type="project" value="UniProtKB-SubCell"/>
</dbReference>
<dbReference type="Pfam" id="PF17682">
    <property type="entry name" value="Tau95_N"/>
    <property type="match status" value="1"/>
</dbReference>
<dbReference type="AlphaFoldDB" id="A0A0M0LRX1"/>
<dbReference type="PANTHER" id="PTHR13230:SF5">
    <property type="entry name" value="GENERAL TRANSCRIPTION FACTOR 3C POLYPEPTIDE 5"/>
    <property type="match status" value="1"/>
</dbReference>
<dbReference type="GO" id="GO:0001003">
    <property type="term" value="F:RNA polymerase III type 2 promoter sequence-specific DNA binding"/>
    <property type="evidence" value="ECO:0007669"/>
    <property type="project" value="TreeGrafter"/>
</dbReference>
<keyword evidence="4" id="KW-0539">Nucleus</keyword>
<comment type="subcellular location">
    <subcellularLocation>
        <location evidence="1">Nucleus</location>
    </subcellularLocation>
</comment>
<evidence type="ECO:0000256" key="2">
    <source>
        <dbReference type="ARBA" id="ARBA00023125"/>
    </source>
</evidence>
<dbReference type="PANTHER" id="PTHR13230">
    <property type="entry name" value="GENERAL TRANSCRIPTION FACTOR IIIC, POLYPEPTIDE 5"/>
    <property type="match status" value="1"/>
</dbReference>